<name>A0A3M5U8C1_9PSED</name>
<dbReference type="Gene3D" id="2.102.10.10">
    <property type="entry name" value="Rieske [2Fe-2S] iron-sulphur domain"/>
    <property type="match status" value="1"/>
</dbReference>
<dbReference type="InterPro" id="IPR017941">
    <property type="entry name" value="Rieske_2Fe-2S"/>
</dbReference>
<dbReference type="PROSITE" id="PS51296">
    <property type="entry name" value="RIESKE"/>
    <property type="match status" value="1"/>
</dbReference>
<evidence type="ECO:0000256" key="10">
    <source>
        <dbReference type="ARBA" id="ARBA00023027"/>
    </source>
</evidence>
<dbReference type="InterPro" id="IPR043266">
    <property type="entry name" value="RHO_NdoB-like_C"/>
</dbReference>
<dbReference type="InterPro" id="IPR015881">
    <property type="entry name" value="ARHD_Rieske_2Fe_2S"/>
</dbReference>
<dbReference type="PANTHER" id="PTHR43756">
    <property type="entry name" value="CHOLINE MONOOXYGENASE, CHLOROPLASTIC"/>
    <property type="match status" value="1"/>
</dbReference>
<evidence type="ECO:0000313" key="13">
    <source>
        <dbReference type="Proteomes" id="UP000281350"/>
    </source>
</evidence>
<feature type="domain" description="Rieske" evidence="11">
    <location>
        <begin position="61"/>
        <end position="139"/>
    </location>
</feature>
<dbReference type="SUPFAM" id="SSF55961">
    <property type="entry name" value="Bet v1-like"/>
    <property type="match status" value="1"/>
</dbReference>
<keyword evidence="6 12" id="KW-0223">Dioxygenase</keyword>
<dbReference type="Pfam" id="PF00355">
    <property type="entry name" value="Rieske"/>
    <property type="match status" value="1"/>
</dbReference>
<evidence type="ECO:0000256" key="7">
    <source>
        <dbReference type="ARBA" id="ARBA00023002"/>
    </source>
</evidence>
<evidence type="ECO:0000256" key="8">
    <source>
        <dbReference type="ARBA" id="ARBA00023004"/>
    </source>
</evidence>
<evidence type="ECO:0000256" key="4">
    <source>
        <dbReference type="ARBA" id="ARBA00022723"/>
    </source>
</evidence>
<keyword evidence="3" id="KW-0001">2Fe-2S</keyword>
<comment type="similarity">
    <text evidence="2">Belongs to the bacterial ring-hydroxylating dioxygenase alpha subunit family.</text>
</comment>
<keyword evidence="10" id="KW-0520">NAD</keyword>
<dbReference type="AlphaFoldDB" id="A0A3M5U8C1"/>
<proteinExistence type="inferred from homology"/>
<dbReference type="PANTHER" id="PTHR43756:SF1">
    <property type="entry name" value="3-PHENYLPROPIONATE_CINNAMIC ACID DIOXYGENASE SUBUNIT ALPHA"/>
    <property type="match status" value="1"/>
</dbReference>
<dbReference type="Gene3D" id="3.90.380.10">
    <property type="entry name" value="Naphthalene 1,2-dioxygenase Alpha Subunit, Chain A, domain 1"/>
    <property type="match status" value="1"/>
</dbReference>
<accession>A0A3M5U8C1</accession>
<dbReference type="Proteomes" id="UP000281350">
    <property type="component" value="Unassembled WGS sequence"/>
</dbReference>
<comment type="caution">
    <text evidence="12">The sequence shown here is derived from an EMBL/GenBank/DDBJ whole genome shotgun (WGS) entry which is preliminary data.</text>
</comment>
<dbReference type="GO" id="GO:0051537">
    <property type="term" value="F:2 iron, 2 sulfur cluster binding"/>
    <property type="evidence" value="ECO:0007669"/>
    <property type="project" value="UniProtKB-KW"/>
</dbReference>
<organism evidence="12 13">
    <name type="scientific">Pseudomonas syringae pv. primulae</name>
    <dbReference type="NCBI Taxonomy" id="251707"/>
    <lineage>
        <taxon>Bacteria</taxon>
        <taxon>Pseudomonadati</taxon>
        <taxon>Pseudomonadota</taxon>
        <taxon>Gammaproteobacteria</taxon>
        <taxon>Pseudomonadales</taxon>
        <taxon>Pseudomonadaceae</taxon>
        <taxon>Pseudomonas</taxon>
    </lineage>
</organism>
<dbReference type="InterPro" id="IPR001663">
    <property type="entry name" value="Rng_hydr_dOase-A"/>
</dbReference>
<evidence type="ECO:0000256" key="3">
    <source>
        <dbReference type="ARBA" id="ARBA00022714"/>
    </source>
</evidence>
<dbReference type="PRINTS" id="PR00090">
    <property type="entry name" value="RNGDIOXGNASE"/>
</dbReference>
<keyword evidence="4" id="KW-0479">Metal-binding</keyword>
<evidence type="ECO:0000259" key="11">
    <source>
        <dbReference type="PROSITE" id="PS51296"/>
    </source>
</evidence>
<dbReference type="GO" id="GO:0005506">
    <property type="term" value="F:iron ion binding"/>
    <property type="evidence" value="ECO:0007669"/>
    <property type="project" value="InterPro"/>
</dbReference>
<gene>
    <name evidence="12" type="ORF">ALQ36_00595</name>
</gene>
<evidence type="ECO:0000313" key="12">
    <source>
        <dbReference type="EMBL" id="RMO67300.1"/>
    </source>
</evidence>
<dbReference type="CDD" id="cd08881">
    <property type="entry name" value="RHO_alpha_C_NDO-like"/>
    <property type="match status" value="1"/>
</dbReference>
<evidence type="ECO:0000256" key="2">
    <source>
        <dbReference type="ARBA" id="ARBA00008751"/>
    </source>
</evidence>
<evidence type="ECO:0000256" key="9">
    <source>
        <dbReference type="ARBA" id="ARBA00023014"/>
    </source>
</evidence>
<dbReference type="InterPro" id="IPR036922">
    <property type="entry name" value="Rieske_2Fe-2S_sf"/>
</dbReference>
<dbReference type="PROSITE" id="PS00570">
    <property type="entry name" value="RING_HYDROXYL_ALPHA"/>
    <property type="match status" value="1"/>
</dbReference>
<comment type="pathway">
    <text evidence="1">Aromatic compound metabolism.</text>
</comment>
<evidence type="ECO:0000256" key="5">
    <source>
        <dbReference type="ARBA" id="ARBA00022797"/>
    </source>
</evidence>
<protein>
    <submittedName>
        <fullName evidence="12">Initial dioxygenase large subunit</fullName>
    </submittedName>
</protein>
<evidence type="ECO:0000256" key="1">
    <source>
        <dbReference type="ARBA" id="ARBA00005211"/>
    </source>
</evidence>
<dbReference type="InterPro" id="IPR015879">
    <property type="entry name" value="Ring_hydroxy_dOase_asu_C_dom"/>
</dbReference>
<dbReference type="SUPFAM" id="SSF50022">
    <property type="entry name" value="ISP domain"/>
    <property type="match status" value="1"/>
</dbReference>
<keyword evidence="8" id="KW-0408">Iron</keyword>
<sequence>MIHHLTTIGGTMADRDLIASSKNLDLSNLFNYEDGIVRASIYSDPELYELELKHIFAKSWALLCPESQIPNQGDYFVSYIGEDPVIVSRQADGSVAAFLNQCRHRGGALCRGESGNSKTFTCTYHGWAYNSTGALISIPLEEQIYHSSIDKAKWSAKRVPKVEIHHGLIFGCWDENAVPFRESLGESATYFDLNFRRTEVGMEAYGGVYKWKIKANWKLMAEQFTCDSYHFMTTHSSGIESLLPADAPPLQFVPGRSFSSVEGHGGGFLTDAGFTYGTLLTTSGEAFTKYVLEDEVPKSIERYGEELGNAYPIFANFFPNAGYLHVHRTLRIWIPRGPDEVEVWAWTLIEKDAPEHIRKMRNKITAQTFGPTGIFEQDDTANWIDVQRPLGGFMARQTKFNVQMGRSGELAGWPGKTDIDTSEVGARAFYKRWLEMISQ</sequence>
<keyword evidence="9" id="KW-0411">Iron-sulfur</keyword>
<evidence type="ECO:0000256" key="6">
    <source>
        <dbReference type="ARBA" id="ARBA00022964"/>
    </source>
</evidence>
<keyword evidence="7" id="KW-0560">Oxidoreductase</keyword>
<keyword evidence="5" id="KW-0058">Aromatic hydrocarbons catabolism</keyword>
<dbReference type="EMBL" id="RBPY01000207">
    <property type="protein sequence ID" value="RMO67300.1"/>
    <property type="molecule type" value="Genomic_DNA"/>
</dbReference>
<reference evidence="12 13" key="1">
    <citation type="submission" date="2018-08" db="EMBL/GenBank/DDBJ databases">
        <title>Recombination of ecologically and evolutionarily significant loci maintains genetic cohesion in the Pseudomonas syringae species complex.</title>
        <authorList>
            <person name="Dillon M."/>
            <person name="Thakur S."/>
            <person name="Almeida R.N.D."/>
            <person name="Weir B.S."/>
            <person name="Guttman D.S."/>
        </authorList>
    </citation>
    <scope>NUCLEOTIDE SEQUENCE [LARGE SCALE GENOMIC DNA]</scope>
    <source>
        <strain evidence="12 13">ICMP 2732</strain>
    </source>
</reference>
<dbReference type="Pfam" id="PF00848">
    <property type="entry name" value="Ring_hydroxyl_A"/>
    <property type="match status" value="1"/>
</dbReference>
<dbReference type="GO" id="GO:0051213">
    <property type="term" value="F:dioxygenase activity"/>
    <property type="evidence" value="ECO:0007669"/>
    <property type="project" value="UniProtKB-KW"/>
</dbReference>